<dbReference type="PANTHER" id="PTHR30537">
    <property type="entry name" value="HTH-TYPE TRANSCRIPTIONAL REGULATOR"/>
    <property type="match status" value="1"/>
</dbReference>
<dbReference type="GO" id="GO:0003700">
    <property type="term" value="F:DNA-binding transcription factor activity"/>
    <property type="evidence" value="ECO:0007669"/>
    <property type="project" value="InterPro"/>
</dbReference>
<evidence type="ECO:0000256" key="1">
    <source>
        <dbReference type="ARBA" id="ARBA00009437"/>
    </source>
</evidence>
<organism evidence="6 7">
    <name type="scientific">Sulfitobacter aestuariivivens</name>
    <dbReference type="NCBI Taxonomy" id="2766981"/>
    <lineage>
        <taxon>Bacteria</taxon>
        <taxon>Pseudomonadati</taxon>
        <taxon>Pseudomonadota</taxon>
        <taxon>Alphaproteobacteria</taxon>
        <taxon>Rhodobacterales</taxon>
        <taxon>Roseobacteraceae</taxon>
        <taxon>Sulfitobacter</taxon>
    </lineage>
</organism>
<dbReference type="SUPFAM" id="SSF53850">
    <property type="entry name" value="Periplasmic binding protein-like II"/>
    <property type="match status" value="1"/>
</dbReference>
<dbReference type="InterPro" id="IPR058163">
    <property type="entry name" value="LysR-type_TF_proteobact-type"/>
</dbReference>
<evidence type="ECO:0000313" key="7">
    <source>
        <dbReference type="Proteomes" id="UP000635142"/>
    </source>
</evidence>
<keyword evidence="4" id="KW-0804">Transcription</keyword>
<dbReference type="Gene3D" id="1.10.10.10">
    <property type="entry name" value="Winged helix-like DNA-binding domain superfamily/Winged helix DNA-binding domain"/>
    <property type="match status" value="1"/>
</dbReference>
<dbReference type="FunFam" id="1.10.10.10:FF:000001">
    <property type="entry name" value="LysR family transcriptional regulator"/>
    <property type="match status" value="1"/>
</dbReference>
<gene>
    <name evidence="6" type="ORF">H9Q16_12515</name>
</gene>
<comment type="caution">
    <text evidence="6">The sequence shown here is derived from an EMBL/GenBank/DDBJ whole genome shotgun (WGS) entry which is preliminary data.</text>
</comment>
<evidence type="ECO:0000259" key="5">
    <source>
        <dbReference type="PROSITE" id="PS50931"/>
    </source>
</evidence>
<dbReference type="InterPro" id="IPR036390">
    <property type="entry name" value="WH_DNA-bd_sf"/>
</dbReference>
<sequence length="294" mass="32219">MINALSRLDWNHLRSFLATAETASLSAAARTLGLTQPTLSRQVAALEADLSVMLFERTGRRLILTDAGQELLTHVRKMGEAAEKTALVADGQRSDITGQVRITASDITSAVRMPAITERILSLAPQLSIELVATNDISDLMRREADIAIRHVRPDQPDLVARLVREASGHFYAAKSLLARVGHPRTKADLARMDWVSFGDTGRMIDYMVDLDIPVSADAFRVGSENGIVAWELARAGLGVCPMDDDVAARAPDMERVLPDVLVTFPVWLVTHREIHTSPRIRLVFDLLAEALAA</sequence>
<dbReference type="GO" id="GO:0043565">
    <property type="term" value="F:sequence-specific DNA binding"/>
    <property type="evidence" value="ECO:0007669"/>
    <property type="project" value="TreeGrafter"/>
</dbReference>
<evidence type="ECO:0000313" key="6">
    <source>
        <dbReference type="EMBL" id="MBD3664749.1"/>
    </source>
</evidence>
<dbReference type="PANTHER" id="PTHR30537:SF3">
    <property type="entry name" value="TRANSCRIPTIONAL REGULATORY PROTEIN"/>
    <property type="match status" value="1"/>
</dbReference>
<dbReference type="Pfam" id="PF00126">
    <property type="entry name" value="HTH_1"/>
    <property type="match status" value="1"/>
</dbReference>
<evidence type="ECO:0000256" key="4">
    <source>
        <dbReference type="ARBA" id="ARBA00023163"/>
    </source>
</evidence>
<comment type="similarity">
    <text evidence="1">Belongs to the LysR transcriptional regulatory family.</text>
</comment>
<name>A0A927HFT1_9RHOB</name>
<dbReference type="PRINTS" id="PR00039">
    <property type="entry name" value="HTHLYSR"/>
</dbReference>
<evidence type="ECO:0000256" key="3">
    <source>
        <dbReference type="ARBA" id="ARBA00023125"/>
    </source>
</evidence>
<keyword evidence="7" id="KW-1185">Reference proteome</keyword>
<dbReference type="SUPFAM" id="SSF46785">
    <property type="entry name" value="Winged helix' DNA-binding domain"/>
    <property type="match status" value="1"/>
</dbReference>
<dbReference type="Pfam" id="PF03466">
    <property type="entry name" value="LysR_substrate"/>
    <property type="match status" value="1"/>
</dbReference>
<dbReference type="RefSeq" id="WP_191075767.1">
    <property type="nucleotide sequence ID" value="NZ_JACTAG010000002.1"/>
</dbReference>
<keyword evidence="2" id="KW-0805">Transcription regulation</keyword>
<keyword evidence="3" id="KW-0238">DNA-binding</keyword>
<dbReference type="Proteomes" id="UP000635142">
    <property type="component" value="Unassembled WGS sequence"/>
</dbReference>
<dbReference type="EMBL" id="JACTAG010000002">
    <property type="protein sequence ID" value="MBD3664749.1"/>
    <property type="molecule type" value="Genomic_DNA"/>
</dbReference>
<dbReference type="AlphaFoldDB" id="A0A927HFT1"/>
<dbReference type="GO" id="GO:0006351">
    <property type="term" value="P:DNA-templated transcription"/>
    <property type="evidence" value="ECO:0007669"/>
    <property type="project" value="TreeGrafter"/>
</dbReference>
<dbReference type="PROSITE" id="PS50931">
    <property type="entry name" value="HTH_LYSR"/>
    <property type="match status" value="1"/>
</dbReference>
<reference evidence="6" key="1">
    <citation type="submission" date="2020-08" db="EMBL/GenBank/DDBJ databases">
        <title>Sulfitobacter aestuariivivens sp. nov., isolated from a tidal flat.</title>
        <authorList>
            <person name="Park S."/>
            <person name="Yoon J.-H."/>
        </authorList>
    </citation>
    <scope>NUCLEOTIDE SEQUENCE</scope>
    <source>
        <strain evidence="6">TSTF-M16</strain>
    </source>
</reference>
<dbReference type="InterPro" id="IPR036388">
    <property type="entry name" value="WH-like_DNA-bd_sf"/>
</dbReference>
<dbReference type="InterPro" id="IPR005119">
    <property type="entry name" value="LysR_subst-bd"/>
</dbReference>
<accession>A0A927HFT1</accession>
<proteinExistence type="inferred from homology"/>
<dbReference type="Gene3D" id="3.40.190.290">
    <property type="match status" value="1"/>
</dbReference>
<evidence type="ECO:0000256" key="2">
    <source>
        <dbReference type="ARBA" id="ARBA00023015"/>
    </source>
</evidence>
<dbReference type="InterPro" id="IPR000847">
    <property type="entry name" value="LysR_HTH_N"/>
</dbReference>
<protein>
    <submittedName>
        <fullName evidence="6">LysR family transcriptional regulator</fullName>
    </submittedName>
</protein>
<feature type="domain" description="HTH lysR-type" evidence="5">
    <location>
        <begin position="8"/>
        <end position="65"/>
    </location>
</feature>